<keyword evidence="1" id="KW-0812">Transmembrane</keyword>
<feature type="transmembrane region" description="Helical" evidence="1">
    <location>
        <begin position="120"/>
        <end position="139"/>
    </location>
</feature>
<keyword evidence="1" id="KW-1133">Transmembrane helix</keyword>
<dbReference type="STRING" id="660521.SAMN04487949_2277"/>
<dbReference type="EMBL" id="FNHL01000002">
    <property type="protein sequence ID" value="SDM61757.1"/>
    <property type="molecule type" value="Genomic_DNA"/>
</dbReference>
<feature type="transmembrane region" description="Helical" evidence="1">
    <location>
        <begin position="68"/>
        <end position="89"/>
    </location>
</feature>
<reference evidence="3" key="1">
    <citation type="submission" date="2016-10" db="EMBL/GenBank/DDBJ databases">
        <authorList>
            <person name="Varghese N."/>
            <person name="Submissions S."/>
        </authorList>
    </citation>
    <scope>NUCLEOTIDE SEQUENCE [LARGE SCALE GENOMIC DNA]</scope>
    <source>
        <strain evidence="3">CGMCC 1.10119</strain>
    </source>
</reference>
<dbReference type="RefSeq" id="WP_089697552.1">
    <property type="nucleotide sequence ID" value="NZ_FNHL01000002.1"/>
</dbReference>
<dbReference type="AlphaFoldDB" id="A0A1G9UPJ3"/>
<dbReference type="Proteomes" id="UP000199451">
    <property type="component" value="Unassembled WGS sequence"/>
</dbReference>
<feature type="transmembrane region" description="Helical" evidence="1">
    <location>
        <begin position="236"/>
        <end position="259"/>
    </location>
</feature>
<evidence type="ECO:0000313" key="3">
    <source>
        <dbReference type="Proteomes" id="UP000199451"/>
    </source>
</evidence>
<sequence>MIAARLRSLLSACVNYVADPKRNSPVNLAAARFVLATYVVWKTVWVDWGVFMEVPFIVFDEYAFLVPYGFPQLLVVEKYLLLVTVVLFAVGYRIRATGFISGLLLGHLGLLLFAMNGSGVTTAMFIAVYFLFFFALFASQDELSADGVRRTGTRSLGSLVSRLKSSSTPVYRMDALKYSLLALGIIYFGSAFDKLFPDLQQFQPEWVMPYNLARIVTIFHSTRDQLFPVAQEVVNYPALLFVMSATVLVLEAGLLVAILAKRPVTPFLVGLAGFKFSSIVLLGIFFGDAILFFAMFVAWDTAYRALVRSRQLDVVFDEQCYFCARSLYPIKLLDIGDTITFYSQSDLPATYLDRPGVDYTTAMYVFDADGTPYRGYWAFRELLRQFRVFDPVVWAMGTRPVAAVGERVYEYVAANRSRHFVCSVDLDTETEL</sequence>
<dbReference type="InterPro" id="IPR007263">
    <property type="entry name" value="DCC1-like"/>
</dbReference>
<proteinExistence type="predicted"/>
<dbReference type="OrthoDB" id="303844at2157"/>
<evidence type="ECO:0000313" key="2">
    <source>
        <dbReference type="EMBL" id="SDM61757.1"/>
    </source>
</evidence>
<keyword evidence="3" id="KW-1185">Reference proteome</keyword>
<name>A0A1G9UPJ3_9EURY</name>
<organism evidence="2 3">
    <name type="scientific">Halogranum gelatinilyticum</name>
    <dbReference type="NCBI Taxonomy" id="660521"/>
    <lineage>
        <taxon>Archaea</taxon>
        <taxon>Methanobacteriati</taxon>
        <taxon>Methanobacteriota</taxon>
        <taxon>Stenosarchaea group</taxon>
        <taxon>Halobacteria</taxon>
        <taxon>Halobacteriales</taxon>
        <taxon>Haloferacaceae</taxon>
    </lineage>
</organism>
<protein>
    <submittedName>
        <fullName evidence="2">Predicted thiol-disulfide oxidoreductase YuxK, DCC family</fullName>
    </submittedName>
</protein>
<keyword evidence="1" id="KW-0472">Membrane</keyword>
<feature type="transmembrane region" description="Helical" evidence="1">
    <location>
        <begin position="29"/>
        <end position="48"/>
    </location>
</feature>
<dbReference type="GO" id="GO:0015035">
    <property type="term" value="F:protein-disulfide reductase activity"/>
    <property type="evidence" value="ECO:0007669"/>
    <property type="project" value="InterPro"/>
</dbReference>
<evidence type="ECO:0000256" key="1">
    <source>
        <dbReference type="SAM" id="Phobius"/>
    </source>
</evidence>
<dbReference type="Pfam" id="PF04134">
    <property type="entry name" value="DCC1-like"/>
    <property type="match status" value="1"/>
</dbReference>
<feature type="transmembrane region" description="Helical" evidence="1">
    <location>
        <begin position="96"/>
        <end position="114"/>
    </location>
</feature>
<accession>A0A1G9UPJ3</accession>
<feature type="transmembrane region" description="Helical" evidence="1">
    <location>
        <begin position="175"/>
        <end position="192"/>
    </location>
</feature>
<gene>
    <name evidence="2" type="ORF">SAMN04487949_2277</name>
</gene>